<dbReference type="EMBL" id="JAIWYP010000004">
    <property type="protein sequence ID" value="KAH3833690.1"/>
    <property type="molecule type" value="Genomic_DNA"/>
</dbReference>
<reference evidence="1" key="2">
    <citation type="submission" date="2020-11" db="EMBL/GenBank/DDBJ databases">
        <authorList>
            <person name="McCartney M.A."/>
            <person name="Auch B."/>
            <person name="Kono T."/>
            <person name="Mallez S."/>
            <person name="Becker A."/>
            <person name="Gohl D.M."/>
            <person name="Silverstein K.A.T."/>
            <person name="Koren S."/>
            <person name="Bechman K.B."/>
            <person name="Herman A."/>
            <person name="Abrahante J.E."/>
            <person name="Garbe J."/>
        </authorList>
    </citation>
    <scope>NUCLEOTIDE SEQUENCE</scope>
    <source>
        <strain evidence="1">Duluth1</strain>
        <tissue evidence="1">Whole animal</tissue>
    </source>
</reference>
<evidence type="ECO:0000313" key="2">
    <source>
        <dbReference type="Proteomes" id="UP000828390"/>
    </source>
</evidence>
<gene>
    <name evidence="1" type="ORF">DPMN_107002</name>
</gene>
<protein>
    <submittedName>
        <fullName evidence="1">Uncharacterized protein</fullName>
    </submittedName>
</protein>
<sequence length="428" mass="47170">MVSVTYKIASTLVTISSQLIGRNSFQLCSSSKAAAIWKDFITAIDYQASKSSGDSWCSASLRASSSSSSDASVNVDHEYTYQNSFIDRTLLNYSCLPPQRIPMEDQSFRSLSLPDMVCGPTDAKHSPCRQKVNVNTSIHNKCVYFRYTMDAHTLHNILRSKYDINEKLQAEGIFVALQGGTMKANGLFSIEIGERFVVVAGINPRGPDIDYNPMSLTPVGMLSVTYKNVSTIVTISSQLKGKNSFQLCSSSKAAAIWNDFTTAIDYLASKSSGDSWCSASLRASSSSFDASVNVDHEYTYQKSFIGRTLLNYSCLPPQRFPMAEGSFSSISLPDMVCGPTDAKHAACRQHVERGHSLDCVDVSFDSFINDYDTNRNAAIQQVDFIAPDTVIGKNCGQLTDERLTDMSSKQPSLLERFLRLFTCCISKR</sequence>
<evidence type="ECO:0000313" key="1">
    <source>
        <dbReference type="EMBL" id="KAH3833690.1"/>
    </source>
</evidence>
<keyword evidence="2" id="KW-1185">Reference proteome</keyword>
<proteinExistence type="predicted"/>
<name>A0A9D4K5Y5_DREPO</name>
<organism evidence="1 2">
    <name type="scientific">Dreissena polymorpha</name>
    <name type="common">Zebra mussel</name>
    <name type="synonym">Mytilus polymorpha</name>
    <dbReference type="NCBI Taxonomy" id="45954"/>
    <lineage>
        <taxon>Eukaryota</taxon>
        <taxon>Metazoa</taxon>
        <taxon>Spiralia</taxon>
        <taxon>Lophotrochozoa</taxon>
        <taxon>Mollusca</taxon>
        <taxon>Bivalvia</taxon>
        <taxon>Autobranchia</taxon>
        <taxon>Heteroconchia</taxon>
        <taxon>Euheterodonta</taxon>
        <taxon>Imparidentia</taxon>
        <taxon>Neoheterodontei</taxon>
        <taxon>Myida</taxon>
        <taxon>Dreissenoidea</taxon>
        <taxon>Dreissenidae</taxon>
        <taxon>Dreissena</taxon>
    </lineage>
</organism>
<accession>A0A9D4K5Y5</accession>
<reference evidence="1" key="1">
    <citation type="journal article" date="2019" name="bioRxiv">
        <title>The Genome of the Zebra Mussel, Dreissena polymorpha: A Resource for Invasive Species Research.</title>
        <authorList>
            <person name="McCartney M.A."/>
            <person name="Auch B."/>
            <person name="Kono T."/>
            <person name="Mallez S."/>
            <person name="Zhang Y."/>
            <person name="Obille A."/>
            <person name="Becker A."/>
            <person name="Abrahante J.E."/>
            <person name="Garbe J."/>
            <person name="Badalamenti J.P."/>
            <person name="Herman A."/>
            <person name="Mangelson H."/>
            <person name="Liachko I."/>
            <person name="Sullivan S."/>
            <person name="Sone E.D."/>
            <person name="Koren S."/>
            <person name="Silverstein K.A.T."/>
            <person name="Beckman K.B."/>
            <person name="Gohl D.M."/>
        </authorList>
    </citation>
    <scope>NUCLEOTIDE SEQUENCE</scope>
    <source>
        <strain evidence="1">Duluth1</strain>
        <tissue evidence="1">Whole animal</tissue>
    </source>
</reference>
<comment type="caution">
    <text evidence="1">The sequence shown here is derived from an EMBL/GenBank/DDBJ whole genome shotgun (WGS) entry which is preliminary data.</text>
</comment>
<dbReference type="AlphaFoldDB" id="A0A9D4K5Y5"/>
<dbReference type="Proteomes" id="UP000828390">
    <property type="component" value="Unassembled WGS sequence"/>
</dbReference>